<feature type="region of interest" description="Disordered" evidence="1">
    <location>
        <begin position="340"/>
        <end position="370"/>
    </location>
</feature>
<accession>A0ABS8UNJ3</accession>
<dbReference type="EMBL" id="JACEIK010002187">
    <property type="protein sequence ID" value="MCD9559669.1"/>
    <property type="molecule type" value="Genomic_DNA"/>
</dbReference>
<evidence type="ECO:0000259" key="2">
    <source>
        <dbReference type="Pfam" id="PF20167"/>
    </source>
</evidence>
<protein>
    <recommendedName>
        <fullName evidence="2">Putative plant transposon protein domain-containing protein</fullName>
    </recommendedName>
</protein>
<evidence type="ECO:0000256" key="1">
    <source>
        <dbReference type="SAM" id="MobiDB-lite"/>
    </source>
</evidence>
<dbReference type="Pfam" id="PF20167">
    <property type="entry name" value="Transposase_32"/>
    <property type="match status" value="1"/>
</dbReference>
<dbReference type="InterPro" id="IPR046796">
    <property type="entry name" value="Transposase_32_dom"/>
</dbReference>
<comment type="caution">
    <text evidence="3">The sequence shown here is derived from an EMBL/GenBank/DDBJ whole genome shotgun (WGS) entry which is preliminary data.</text>
</comment>
<feature type="region of interest" description="Disordered" evidence="1">
    <location>
        <begin position="256"/>
        <end position="279"/>
    </location>
</feature>
<sequence length="370" mass="41321">MHDKVHDAAPFWHDAMCGQAARGIGTSAAWPSATRRAENAVNAAKRRSDHASRSAACSSKGALMPRCRARLLGTTHVDPQPFVNIVKKTPYRDIRHTLFVSNSVARWTLHKQFGYHVPFPYAHLSREARVWLKIICACLVPEKHVTHVIRERVCIVYALMIGMPINMGVIIKNVLNRERVKKGQNFGFGGLLTRFLSGHDIDEEEADYRPAYDTRGIDVTKTKEPKGINSPVFSVNERNAQIDNMLSLLYAPTLASSSRPSSPISYTSSPKPSNKSLMGPRIVERAVIAASRLRMNGMTEEQLQQLNMDYSEGILASPLQSWAWILEPFDDDVATKDKMTRVDSDIESSDDNEEDSEMGESDLAPTVNEE</sequence>
<keyword evidence="4" id="KW-1185">Reference proteome</keyword>
<gene>
    <name evidence="3" type="ORF">HAX54_017808</name>
</gene>
<feature type="domain" description="Putative plant transposon protein" evidence="2">
    <location>
        <begin position="79"/>
        <end position="198"/>
    </location>
</feature>
<proteinExistence type="predicted"/>
<name>A0ABS8UNJ3_DATST</name>
<evidence type="ECO:0000313" key="4">
    <source>
        <dbReference type="Proteomes" id="UP000823775"/>
    </source>
</evidence>
<evidence type="ECO:0000313" key="3">
    <source>
        <dbReference type="EMBL" id="MCD9559669.1"/>
    </source>
</evidence>
<feature type="compositionally biased region" description="Low complexity" evidence="1">
    <location>
        <begin position="256"/>
        <end position="273"/>
    </location>
</feature>
<feature type="compositionally biased region" description="Acidic residues" evidence="1">
    <location>
        <begin position="345"/>
        <end position="360"/>
    </location>
</feature>
<organism evidence="3 4">
    <name type="scientific">Datura stramonium</name>
    <name type="common">Jimsonweed</name>
    <name type="synonym">Common thornapple</name>
    <dbReference type="NCBI Taxonomy" id="4076"/>
    <lineage>
        <taxon>Eukaryota</taxon>
        <taxon>Viridiplantae</taxon>
        <taxon>Streptophyta</taxon>
        <taxon>Embryophyta</taxon>
        <taxon>Tracheophyta</taxon>
        <taxon>Spermatophyta</taxon>
        <taxon>Magnoliopsida</taxon>
        <taxon>eudicotyledons</taxon>
        <taxon>Gunneridae</taxon>
        <taxon>Pentapetalae</taxon>
        <taxon>asterids</taxon>
        <taxon>lamiids</taxon>
        <taxon>Solanales</taxon>
        <taxon>Solanaceae</taxon>
        <taxon>Solanoideae</taxon>
        <taxon>Datureae</taxon>
        <taxon>Datura</taxon>
    </lineage>
</organism>
<dbReference type="Proteomes" id="UP000823775">
    <property type="component" value="Unassembled WGS sequence"/>
</dbReference>
<reference evidence="3 4" key="1">
    <citation type="journal article" date="2021" name="BMC Genomics">
        <title>Datura genome reveals duplications of psychoactive alkaloid biosynthetic genes and high mutation rate following tissue culture.</title>
        <authorList>
            <person name="Rajewski A."/>
            <person name="Carter-House D."/>
            <person name="Stajich J."/>
            <person name="Litt A."/>
        </authorList>
    </citation>
    <scope>NUCLEOTIDE SEQUENCE [LARGE SCALE GENOMIC DNA]</scope>
    <source>
        <strain evidence="3">AR-01</strain>
    </source>
</reference>